<dbReference type="InterPro" id="IPR036291">
    <property type="entry name" value="NAD(P)-bd_dom_sf"/>
</dbReference>
<comment type="caution">
    <text evidence="1">The sequence shown here is derived from an EMBL/GenBank/DDBJ whole genome shotgun (WGS) entry which is preliminary data.</text>
</comment>
<dbReference type="Proteomes" id="UP000606974">
    <property type="component" value="Unassembled WGS sequence"/>
</dbReference>
<dbReference type="OrthoDB" id="64915at2759"/>
<gene>
    <name evidence="1" type="ORF">GJ744_006913</name>
</gene>
<sequence>MQYATCHRRLSSPAQSNFGSQNRRLSRMRFKGPKHDVFFILTSDEYRTLYTIAVVQAGKHFMLEKLMPLSLPSAKKIIEAEKAAHGLSFRCINALICTVFRGSTKTGPGWTEFSLCQPIRHLSRKFTDILPKSRTELLNDIFKECFQDTEITHTEQKYCRFLSYLGSHDLSLMRGALGGLPRLP</sequence>
<keyword evidence="2" id="KW-1185">Reference proteome</keyword>
<evidence type="ECO:0000313" key="1">
    <source>
        <dbReference type="EMBL" id="KAF7510217.1"/>
    </source>
</evidence>
<name>A0A8H7ANM2_9EURO</name>
<evidence type="ECO:0000313" key="2">
    <source>
        <dbReference type="Proteomes" id="UP000606974"/>
    </source>
</evidence>
<organism evidence="1 2">
    <name type="scientific">Endocarpon pusillum</name>
    <dbReference type="NCBI Taxonomy" id="364733"/>
    <lineage>
        <taxon>Eukaryota</taxon>
        <taxon>Fungi</taxon>
        <taxon>Dikarya</taxon>
        <taxon>Ascomycota</taxon>
        <taxon>Pezizomycotina</taxon>
        <taxon>Eurotiomycetes</taxon>
        <taxon>Chaetothyriomycetidae</taxon>
        <taxon>Verrucariales</taxon>
        <taxon>Verrucariaceae</taxon>
        <taxon>Endocarpon</taxon>
    </lineage>
</organism>
<dbReference type="AlphaFoldDB" id="A0A8H7ANM2"/>
<protein>
    <submittedName>
        <fullName evidence="1">Uncharacterized protein</fullName>
    </submittedName>
</protein>
<dbReference type="SUPFAM" id="SSF51735">
    <property type="entry name" value="NAD(P)-binding Rossmann-fold domains"/>
    <property type="match status" value="1"/>
</dbReference>
<reference evidence="1" key="1">
    <citation type="submission" date="2020-02" db="EMBL/GenBank/DDBJ databases">
        <authorList>
            <person name="Palmer J.M."/>
        </authorList>
    </citation>
    <scope>NUCLEOTIDE SEQUENCE</scope>
    <source>
        <strain evidence="1">EPUS1.4</strain>
        <tissue evidence="1">Thallus</tissue>
    </source>
</reference>
<accession>A0A8H7ANM2</accession>
<dbReference type="EMBL" id="JAACFV010000032">
    <property type="protein sequence ID" value="KAF7510217.1"/>
    <property type="molecule type" value="Genomic_DNA"/>
</dbReference>
<proteinExistence type="predicted"/>
<dbReference type="Gene3D" id="3.40.50.720">
    <property type="entry name" value="NAD(P)-binding Rossmann-like Domain"/>
    <property type="match status" value="1"/>
</dbReference>